<dbReference type="PANTHER" id="PTHR28133:SF1">
    <property type="entry name" value="REQUIRED FOR RESPIRATORY GROWTH PROTEIN 7, MITOCHONDRIAL"/>
    <property type="match status" value="1"/>
</dbReference>
<name>A0A420IIU1_9PEZI</name>
<evidence type="ECO:0000313" key="3">
    <source>
        <dbReference type="EMBL" id="RKF74441.1"/>
    </source>
</evidence>
<sequence>MYHLSHKSSGLLTKRNALTLSIRFARQMKSRYAEYRAPGIISTFDQISCLKSHTPHHDLTSYLEYATQNKLDPKSNVYVGTRYEYTVQSAFKRIGMSLKRIGGRDDYGTDLIGKWSLPSTPFPLKVLIQCKAHAMKVSPAHARELEGAFAGAGAGSSNSGVLGILVSPKSASKGVRESLGRSHLPMGYALCTRDGKIMQMMWNKIAAEGELAGIECGLRYTNGDLDQREIVLTWKGKTIY</sequence>
<evidence type="ECO:0000256" key="1">
    <source>
        <dbReference type="ARBA" id="ARBA00004173"/>
    </source>
</evidence>
<reference evidence="3 4" key="1">
    <citation type="journal article" date="2018" name="BMC Genomics">
        <title>Comparative genome analyses reveal sequence features reflecting distinct modes of host-adaptation between dicot and monocot powdery mildew.</title>
        <authorList>
            <person name="Wu Y."/>
            <person name="Ma X."/>
            <person name="Pan Z."/>
            <person name="Kale S.D."/>
            <person name="Song Y."/>
            <person name="King H."/>
            <person name="Zhang Q."/>
            <person name="Presley C."/>
            <person name="Deng X."/>
            <person name="Wei C.I."/>
            <person name="Xiao S."/>
        </authorList>
    </citation>
    <scope>NUCLEOTIDE SEQUENCE [LARGE SCALE GENOMIC DNA]</scope>
    <source>
        <strain evidence="3">UMSG1</strain>
    </source>
</reference>
<comment type="caution">
    <text evidence="3">The sequence shown here is derived from an EMBL/GenBank/DDBJ whole genome shotgun (WGS) entry which is preliminary data.</text>
</comment>
<protein>
    <submittedName>
        <fullName evidence="3">Uncharacterized protein, mitochondrial</fullName>
    </submittedName>
</protein>
<evidence type="ECO:0000313" key="4">
    <source>
        <dbReference type="Proteomes" id="UP000285326"/>
    </source>
</evidence>
<keyword evidence="2" id="KW-0496">Mitochondrion</keyword>
<dbReference type="Pfam" id="PF10356">
    <property type="entry name" value="RRG7"/>
    <property type="match status" value="2"/>
</dbReference>
<dbReference type="GO" id="GO:0005739">
    <property type="term" value="C:mitochondrion"/>
    <property type="evidence" value="ECO:0007669"/>
    <property type="project" value="UniProtKB-SubCell"/>
</dbReference>
<dbReference type="PANTHER" id="PTHR28133">
    <property type="entry name" value="REQUIRED FOR RESPIRATORY GROWTH PROTEIN 7, MITOCHONDRIAL"/>
    <property type="match status" value="1"/>
</dbReference>
<gene>
    <name evidence="3" type="ORF">GcM1_239053</name>
</gene>
<dbReference type="AlphaFoldDB" id="A0A420IIU1"/>
<dbReference type="Proteomes" id="UP000285326">
    <property type="component" value="Unassembled WGS sequence"/>
</dbReference>
<comment type="subcellular location">
    <subcellularLocation>
        <location evidence="1">Mitochondrion</location>
    </subcellularLocation>
</comment>
<proteinExistence type="predicted"/>
<organism evidence="3 4">
    <name type="scientific">Golovinomyces cichoracearum</name>
    <dbReference type="NCBI Taxonomy" id="62708"/>
    <lineage>
        <taxon>Eukaryota</taxon>
        <taxon>Fungi</taxon>
        <taxon>Dikarya</taxon>
        <taxon>Ascomycota</taxon>
        <taxon>Pezizomycotina</taxon>
        <taxon>Leotiomycetes</taxon>
        <taxon>Erysiphales</taxon>
        <taxon>Erysiphaceae</taxon>
        <taxon>Golovinomyces</taxon>
    </lineage>
</organism>
<accession>A0A420IIU1</accession>
<dbReference type="InterPro" id="IPR018828">
    <property type="entry name" value="RRG7"/>
</dbReference>
<evidence type="ECO:0000256" key="2">
    <source>
        <dbReference type="ARBA" id="ARBA00023128"/>
    </source>
</evidence>
<dbReference type="EMBL" id="MCBS01023964">
    <property type="protein sequence ID" value="RKF74441.1"/>
    <property type="molecule type" value="Genomic_DNA"/>
</dbReference>